<name>A0ABW8RN99_9BACI</name>
<gene>
    <name evidence="3" type="ORF">ACJEBI_22385</name>
</gene>
<dbReference type="Proteomes" id="UP001623041">
    <property type="component" value="Unassembled WGS sequence"/>
</dbReference>
<dbReference type="InterPro" id="IPR052513">
    <property type="entry name" value="Thioester_dehydratase-like"/>
</dbReference>
<dbReference type="RefSeq" id="WP_406582685.1">
    <property type="nucleotide sequence ID" value="NZ_JBJHQH010000021.1"/>
</dbReference>
<evidence type="ECO:0000313" key="3">
    <source>
        <dbReference type="EMBL" id="MFK9094209.1"/>
    </source>
</evidence>
<organism evidence="3 4">
    <name type="scientific">Bacillus salipaludis</name>
    <dbReference type="NCBI Taxonomy" id="2547811"/>
    <lineage>
        <taxon>Bacteria</taxon>
        <taxon>Bacillati</taxon>
        <taxon>Bacillota</taxon>
        <taxon>Bacilli</taxon>
        <taxon>Bacillales</taxon>
        <taxon>Bacillaceae</taxon>
        <taxon>Bacillus</taxon>
    </lineage>
</organism>
<dbReference type="PANTHER" id="PTHR34075:SF5">
    <property type="entry name" value="BLR3430 PROTEIN"/>
    <property type="match status" value="1"/>
</dbReference>
<dbReference type="PANTHER" id="PTHR34075">
    <property type="entry name" value="BLR3430 PROTEIN"/>
    <property type="match status" value="1"/>
</dbReference>
<dbReference type="Gene3D" id="6.10.30.10">
    <property type="match status" value="1"/>
</dbReference>
<accession>A0ABW8RN99</accession>
<sequence>MDKFENLKVPGPTVTPVSKPFWEAVANHKLILQKCTDCNKWVFYPRMHCSHCWSGNLVWEQVSGKARLKTWSVVHRSGHPGWEEITPFVLGVVELEEGPSMMSHLLLKPFEDLQIGLPLVVRYIRCNDVWLPFFERCK</sequence>
<protein>
    <submittedName>
        <fullName evidence="3">Zn-ribbon domain-containing OB-fold protein</fullName>
    </submittedName>
</protein>
<dbReference type="InterPro" id="IPR022002">
    <property type="entry name" value="ChsH2_Znr"/>
</dbReference>
<evidence type="ECO:0000313" key="4">
    <source>
        <dbReference type="Proteomes" id="UP001623041"/>
    </source>
</evidence>
<dbReference type="Pfam" id="PF12172">
    <property type="entry name" value="zf-ChsH2"/>
    <property type="match status" value="1"/>
</dbReference>
<comment type="caution">
    <text evidence="3">The sequence shown here is derived from an EMBL/GenBank/DDBJ whole genome shotgun (WGS) entry which is preliminary data.</text>
</comment>
<proteinExistence type="predicted"/>
<dbReference type="Pfam" id="PF01796">
    <property type="entry name" value="OB_ChsH2_C"/>
    <property type="match status" value="1"/>
</dbReference>
<evidence type="ECO:0000259" key="2">
    <source>
        <dbReference type="Pfam" id="PF12172"/>
    </source>
</evidence>
<dbReference type="InterPro" id="IPR012340">
    <property type="entry name" value="NA-bd_OB-fold"/>
</dbReference>
<keyword evidence="4" id="KW-1185">Reference proteome</keyword>
<dbReference type="InterPro" id="IPR002878">
    <property type="entry name" value="ChsH2_C"/>
</dbReference>
<feature type="domain" description="ChsH2 C-terminal OB-fold" evidence="1">
    <location>
        <begin position="59"/>
        <end position="121"/>
    </location>
</feature>
<evidence type="ECO:0000259" key="1">
    <source>
        <dbReference type="Pfam" id="PF01796"/>
    </source>
</evidence>
<reference evidence="3 4" key="1">
    <citation type="submission" date="2024-11" db="EMBL/GenBank/DDBJ databases">
        <authorList>
            <person name="Lucas J.A."/>
        </authorList>
    </citation>
    <scope>NUCLEOTIDE SEQUENCE [LARGE SCALE GENOMIC DNA]</scope>
    <source>
        <strain evidence="3 4">Z 5.4</strain>
    </source>
</reference>
<dbReference type="EMBL" id="JBJHQH010000021">
    <property type="protein sequence ID" value="MFK9094209.1"/>
    <property type="molecule type" value="Genomic_DNA"/>
</dbReference>
<dbReference type="SUPFAM" id="SSF50249">
    <property type="entry name" value="Nucleic acid-binding proteins"/>
    <property type="match status" value="1"/>
</dbReference>
<feature type="domain" description="ChsH2 rubredoxin-like zinc ribbon" evidence="2">
    <location>
        <begin position="22"/>
        <end position="57"/>
    </location>
</feature>